<accession>A0ABV5ADJ3</accession>
<evidence type="ECO:0000313" key="2">
    <source>
        <dbReference type="Proteomes" id="UP001579974"/>
    </source>
</evidence>
<dbReference type="RefSeq" id="WP_275473816.1">
    <property type="nucleotide sequence ID" value="NZ_CP162940.1"/>
</dbReference>
<reference evidence="1 2" key="1">
    <citation type="journal article" date="2024" name="Int. J. Mol. Sci.">
        <title>Exploration of Alicyclobacillus spp. Genome in Search of Antibiotic Resistance.</title>
        <authorList>
            <person name="Bucka-Kolendo J."/>
            <person name="Kiousi D.E."/>
            <person name="Dekowska A."/>
            <person name="Mikolajczuk-Szczyrba A."/>
            <person name="Karadedos D.M."/>
            <person name="Michael P."/>
            <person name="Galanis A."/>
            <person name="Sokolowska B."/>
        </authorList>
    </citation>
    <scope>NUCLEOTIDE SEQUENCE [LARGE SCALE GENOMIC DNA]</scope>
    <source>
        <strain evidence="1 2">KKP 3000</strain>
    </source>
</reference>
<dbReference type="EMBL" id="JBDXSU010000005">
    <property type="protein sequence ID" value="MFB5190126.1"/>
    <property type="molecule type" value="Genomic_DNA"/>
</dbReference>
<sequence>MDRPFAYVTRGGIIESVHSGVIAVMSSEGKLLGEYGDSTLVTFARSACKPLQAIPLVESGAMESFSFEEPDLALFCASHSSEAQHTDRVERILARIGLDESYLQCGAHIPHSMQTYDRLVQAGKTLTSLYSNCSGKHSGMLAYTKHVGADVSTYHHVEHPLQQEILQVVSDLTEVAKDDIVIGVDGCGVPVHALPVQNWARGYAGFADPGRFQHGEAMARISTAMRAYPALVGGTDRFDTDLMTATHGRVLAKGGAEGFMMVVVPELRVGIALKVLDGNARAIPPVVIQTLDALGALSSSELESLHKYQRPEIKNTRGEVVGEVVADFQLTLS</sequence>
<proteinExistence type="predicted"/>
<evidence type="ECO:0000313" key="1">
    <source>
        <dbReference type="EMBL" id="MFB5190126.1"/>
    </source>
</evidence>
<keyword evidence="2" id="KW-1185">Reference proteome</keyword>
<dbReference type="InterPro" id="IPR010349">
    <property type="entry name" value="Asparaginase_II"/>
</dbReference>
<name>A0ABV5ADJ3_9BACL</name>
<protein>
    <submittedName>
        <fullName evidence="1">Asparaginase</fullName>
    </submittedName>
</protein>
<comment type="caution">
    <text evidence="1">The sequence shown here is derived from an EMBL/GenBank/DDBJ whole genome shotgun (WGS) entry which is preliminary data.</text>
</comment>
<dbReference type="PANTHER" id="PTHR42110">
    <property type="entry name" value="L-ASPARAGINASE, PUTATIVE (AFU_ORTHOLOGUE AFUA_3G11890)-RELATED"/>
    <property type="match status" value="1"/>
</dbReference>
<dbReference type="Proteomes" id="UP001579974">
    <property type="component" value="Unassembled WGS sequence"/>
</dbReference>
<dbReference type="Pfam" id="PF06089">
    <property type="entry name" value="Asparaginase_II"/>
    <property type="match status" value="1"/>
</dbReference>
<organism evidence="1 2">
    <name type="scientific">Alicyclobacillus fastidiosus</name>
    <dbReference type="NCBI Taxonomy" id="392011"/>
    <lineage>
        <taxon>Bacteria</taxon>
        <taxon>Bacillati</taxon>
        <taxon>Bacillota</taxon>
        <taxon>Bacilli</taxon>
        <taxon>Bacillales</taxon>
        <taxon>Alicyclobacillaceae</taxon>
        <taxon>Alicyclobacillus</taxon>
    </lineage>
</organism>
<gene>
    <name evidence="1" type="ORF">KKP3000_003570</name>
</gene>
<dbReference type="PANTHER" id="PTHR42110:SF1">
    <property type="entry name" value="L-ASPARAGINASE, PUTATIVE (AFU_ORTHOLOGUE AFUA_3G11890)-RELATED"/>
    <property type="match status" value="1"/>
</dbReference>